<dbReference type="Proteomes" id="UP000198531">
    <property type="component" value="Unassembled WGS sequence"/>
</dbReference>
<dbReference type="PANTHER" id="PTHR31272">
    <property type="entry name" value="CYTOCHROME C-TYPE BIOGENESIS PROTEIN HI_1454-RELATED"/>
    <property type="match status" value="1"/>
</dbReference>
<organism evidence="2 3">
    <name type="scientific">Halogeometricum rufum</name>
    <dbReference type="NCBI Taxonomy" id="553469"/>
    <lineage>
        <taxon>Archaea</taxon>
        <taxon>Methanobacteriati</taxon>
        <taxon>Methanobacteriota</taxon>
        <taxon>Stenosarchaea group</taxon>
        <taxon>Halobacteria</taxon>
        <taxon>Halobacteriales</taxon>
        <taxon>Haloferacaceae</taxon>
        <taxon>Halogeometricum</taxon>
    </lineage>
</organism>
<feature type="transmembrane region" description="Helical" evidence="1">
    <location>
        <begin position="20"/>
        <end position="44"/>
    </location>
</feature>
<keyword evidence="1" id="KW-0472">Membrane</keyword>
<feature type="transmembrane region" description="Helical" evidence="1">
    <location>
        <begin position="171"/>
        <end position="194"/>
    </location>
</feature>
<evidence type="ECO:0000313" key="3">
    <source>
        <dbReference type="Proteomes" id="UP000198531"/>
    </source>
</evidence>
<sequence length="235" mass="23097">MDAVGSTATATAMQAVASGAFAGTVAFAVSAGVATFLAPCAYPLLPGYVGYYVSREDADLGGAVVRGGAAAAGALVVLAGVTALLFTAGAAVVSRLTLLEPVVGVALVFLGALFALGRAPTLHLQLPQRRASVGGFAVFGGVYALAAAGCVVPVFVGVVTQSLTLSAGRAAVALLAYALAAAVPLAAVTVLGALGSDAFRGLSRHVGSVQRVAGVVMVLAGLWQVVISVQFLGWV</sequence>
<reference evidence="3" key="1">
    <citation type="submission" date="2016-10" db="EMBL/GenBank/DDBJ databases">
        <authorList>
            <person name="Varghese N."/>
            <person name="Submissions S."/>
        </authorList>
    </citation>
    <scope>NUCLEOTIDE SEQUENCE [LARGE SCALE GENOMIC DNA]</scope>
    <source>
        <strain evidence="3">CGMCC 1.7736</strain>
    </source>
</reference>
<feature type="transmembrane region" description="Helical" evidence="1">
    <location>
        <begin position="136"/>
        <end position="159"/>
    </location>
</feature>
<dbReference type="AlphaFoldDB" id="A0A1I6GT15"/>
<name>A0A1I6GT15_9EURY</name>
<proteinExistence type="predicted"/>
<dbReference type="InterPro" id="IPR051790">
    <property type="entry name" value="Cytochrome_c-biogenesis_DsbD"/>
</dbReference>
<gene>
    <name evidence="2" type="ORF">SAMN04487947_1618</name>
</gene>
<feature type="transmembrane region" description="Helical" evidence="1">
    <location>
        <begin position="98"/>
        <end position="116"/>
    </location>
</feature>
<evidence type="ECO:0000256" key="1">
    <source>
        <dbReference type="SAM" id="Phobius"/>
    </source>
</evidence>
<evidence type="ECO:0000313" key="2">
    <source>
        <dbReference type="EMBL" id="SFR45352.1"/>
    </source>
</evidence>
<dbReference type="EMBL" id="FOYT01000001">
    <property type="protein sequence ID" value="SFR45352.1"/>
    <property type="molecule type" value="Genomic_DNA"/>
</dbReference>
<dbReference type="STRING" id="553469.SAMN04487947_1618"/>
<keyword evidence="1" id="KW-0812">Transmembrane</keyword>
<feature type="transmembrane region" description="Helical" evidence="1">
    <location>
        <begin position="64"/>
        <end position="86"/>
    </location>
</feature>
<keyword evidence="1" id="KW-1133">Transmembrane helix</keyword>
<dbReference type="PANTHER" id="PTHR31272:SF9">
    <property type="entry name" value="BLL1027 PROTEIN"/>
    <property type="match status" value="1"/>
</dbReference>
<protein>
    <submittedName>
        <fullName evidence="2">Cytochrome c-type biogenesis protein</fullName>
    </submittedName>
</protein>
<feature type="transmembrane region" description="Helical" evidence="1">
    <location>
        <begin position="214"/>
        <end position="234"/>
    </location>
</feature>
<keyword evidence="3" id="KW-1185">Reference proteome</keyword>
<accession>A0A1I6GT15</accession>